<dbReference type="SMART" id="SM00382">
    <property type="entry name" value="AAA"/>
    <property type="match status" value="1"/>
</dbReference>
<accession>A0A1B1ESN0</accession>
<dbReference type="Gene3D" id="3.40.50.300">
    <property type="entry name" value="P-loop containing nucleotide triphosphate hydrolases"/>
    <property type="match status" value="1"/>
</dbReference>
<reference evidence="5" key="1">
    <citation type="journal article" date="2016" name="Appl. Microbiol. Biotechnol.">
        <title>A gene cluster for the biosynthesis of moenomycin family antibiotics in the genome of teicoplanin producer Actinoplanes teichomyceticus.</title>
        <authorList>
            <person name="Horbal L."/>
            <person name="Ostash B."/>
            <person name="Luzhetskyy A."/>
            <person name="Walker S."/>
            <person name="Kalinowski J."/>
            <person name="Fedorenko V."/>
        </authorList>
    </citation>
    <scope>NUCLEOTIDE SEQUENCE</scope>
    <source>
        <strain evidence="5">NRRL-B16726</strain>
    </source>
</reference>
<proteinExistence type="predicted"/>
<sequence>MWTSQQPGEAPDRRPPGTASWAGGNVAAPAPPVRLRATGITKKFGRREVLSNVNFEVRAGEVAAVIGSNGAGKSTFLKICAGLISPTSGRVEVNGSIGYCPQAGGTFDFLRPSEHFVLFGRGDGLNRDTALTRGREMAAMLGWEPEPKVQARHLSGGTRQKLNVILSTLGGHDILLLDEPYQGFDRGTYTDFWEVIWRLRDTGRTIVVITHMLNTMDRVDQVLDLTPTGSERNR</sequence>
<dbReference type="GO" id="GO:0016887">
    <property type="term" value="F:ATP hydrolysis activity"/>
    <property type="evidence" value="ECO:0007669"/>
    <property type="project" value="InterPro"/>
</dbReference>
<gene>
    <name evidence="5" type="primary">tchmP5</name>
</gene>
<dbReference type="OrthoDB" id="9804819at2"/>
<dbReference type="PROSITE" id="PS50893">
    <property type="entry name" value="ABC_TRANSPORTER_2"/>
    <property type="match status" value="1"/>
</dbReference>
<evidence type="ECO:0000313" key="5">
    <source>
        <dbReference type="EMBL" id="ANQ31721.1"/>
    </source>
</evidence>
<dbReference type="CDD" id="cd03230">
    <property type="entry name" value="ABC_DR_subfamily_A"/>
    <property type="match status" value="1"/>
</dbReference>
<dbReference type="InterPro" id="IPR003439">
    <property type="entry name" value="ABC_transporter-like_ATP-bd"/>
</dbReference>
<feature type="region of interest" description="Disordered" evidence="3">
    <location>
        <begin position="1"/>
        <end position="27"/>
    </location>
</feature>
<organism evidence="5">
    <name type="scientific">Actinoplanes teichomyceticus</name>
    <dbReference type="NCBI Taxonomy" id="1867"/>
    <lineage>
        <taxon>Bacteria</taxon>
        <taxon>Bacillati</taxon>
        <taxon>Actinomycetota</taxon>
        <taxon>Actinomycetes</taxon>
        <taxon>Micromonosporales</taxon>
        <taxon>Micromonosporaceae</taxon>
        <taxon>Actinoplanes</taxon>
    </lineage>
</organism>
<dbReference type="EMBL" id="KU726098">
    <property type="protein sequence ID" value="ANQ31721.1"/>
    <property type="molecule type" value="Genomic_DNA"/>
</dbReference>
<dbReference type="AlphaFoldDB" id="A0A1B1ESN0"/>
<keyword evidence="1" id="KW-0547">Nucleotide-binding</keyword>
<dbReference type="SUPFAM" id="SSF52540">
    <property type="entry name" value="P-loop containing nucleoside triphosphate hydrolases"/>
    <property type="match status" value="1"/>
</dbReference>
<dbReference type="GO" id="GO:0005524">
    <property type="term" value="F:ATP binding"/>
    <property type="evidence" value="ECO:0007669"/>
    <property type="project" value="UniProtKB-KW"/>
</dbReference>
<protein>
    <submittedName>
        <fullName evidence="5">ABC transporter ATPase</fullName>
    </submittedName>
</protein>
<keyword evidence="2" id="KW-0067">ATP-binding</keyword>
<name>A0A1B1ESN0_ACTTI</name>
<dbReference type="InterPro" id="IPR027417">
    <property type="entry name" value="P-loop_NTPase"/>
</dbReference>
<dbReference type="Pfam" id="PF00005">
    <property type="entry name" value="ABC_tran"/>
    <property type="match status" value="1"/>
</dbReference>
<evidence type="ECO:0000256" key="2">
    <source>
        <dbReference type="ARBA" id="ARBA00022840"/>
    </source>
</evidence>
<dbReference type="PANTHER" id="PTHR43038:SF7">
    <property type="entry name" value="ABC TRANSPORT SYSTEM ATP-BINDING PROTEIN"/>
    <property type="match status" value="1"/>
</dbReference>
<dbReference type="PANTHER" id="PTHR43038">
    <property type="entry name" value="ATP-BINDING CASSETTE, SUB-FAMILY H, MEMBER 1"/>
    <property type="match status" value="1"/>
</dbReference>
<evidence type="ECO:0000259" key="4">
    <source>
        <dbReference type="PROSITE" id="PS50893"/>
    </source>
</evidence>
<dbReference type="InterPro" id="IPR003593">
    <property type="entry name" value="AAA+_ATPase"/>
</dbReference>
<feature type="domain" description="ABC transporter" evidence="4">
    <location>
        <begin position="35"/>
        <end position="232"/>
    </location>
</feature>
<evidence type="ECO:0000256" key="3">
    <source>
        <dbReference type="SAM" id="MobiDB-lite"/>
    </source>
</evidence>
<evidence type="ECO:0000256" key="1">
    <source>
        <dbReference type="ARBA" id="ARBA00022741"/>
    </source>
</evidence>